<dbReference type="InterPro" id="IPR052529">
    <property type="entry name" value="Bact_Transport_Assoc"/>
</dbReference>
<keyword evidence="1" id="KW-0472">Membrane</keyword>
<organism evidence="3 4">
    <name type="scientific">Lysobacter korlensis</name>
    <dbReference type="NCBI Taxonomy" id="553636"/>
    <lineage>
        <taxon>Bacteria</taxon>
        <taxon>Pseudomonadati</taxon>
        <taxon>Pseudomonadota</taxon>
        <taxon>Gammaproteobacteria</taxon>
        <taxon>Lysobacterales</taxon>
        <taxon>Lysobacteraceae</taxon>
        <taxon>Lysobacter</taxon>
    </lineage>
</organism>
<feature type="transmembrane region" description="Helical" evidence="1">
    <location>
        <begin position="343"/>
        <end position="362"/>
    </location>
</feature>
<dbReference type="EMBL" id="JBHLTG010000001">
    <property type="protein sequence ID" value="MFC0677383.1"/>
    <property type="molecule type" value="Genomic_DNA"/>
</dbReference>
<feature type="transmembrane region" description="Helical" evidence="1">
    <location>
        <begin position="62"/>
        <end position="86"/>
    </location>
</feature>
<dbReference type="PANTHER" id="PTHR30590:SF2">
    <property type="entry name" value="INNER MEMBRANE PROTEIN"/>
    <property type="match status" value="1"/>
</dbReference>
<feature type="transmembrane region" description="Helical" evidence="1">
    <location>
        <begin position="294"/>
        <end position="315"/>
    </location>
</feature>
<feature type="transmembrane region" description="Helical" evidence="1">
    <location>
        <begin position="369"/>
        <end position="389"/>
    </location>
</feature>
<keyword evidence="1" id="KW-1133">Transmembrane helix</keyword>
<feature type="transmembrane region" description="Helical" evidence="1">
    <location>
        <begin position="266"/>
        <end position="282"/>
    </location>
</feature>
<gene>
    <name evidence="3" type="ORF">ACFFGH_05890</name>
</gene>
<dbReference type="PANTHER" id="PTHR30590">
    <property type="entry name" value="INNER MEMBRANE PROTEIN"/>
    <property type="match status" value="1"/>
</dbReference>
<evidence type="ECO:0000259" key="2">
    <source>
        <dbReference type="Pfam" id="PF04235"/>
    </source>
</evidence>
<feature type="transmembrane region" description="Helical" evidence="1">
    <location>
        <begin position="152"/>
        <end position="172"/>
    </location>
</feature>
<feature type="transmembrane region" description="Helical" evidence="1">
    <location>
        <begin position="21"/>
        <end position="42"/>
    </location>
</feature>
<proteinExistence type="predicted"/>
<dbReference type="InterPro" id="IPR007349">
    <property type="entry name" value="DUF418"/>
</dbReference>
<dbReference type="Proteomes" id="UP001589896">
    <property type="component" value="Unassembled WGS sequence"/>
</dbReference>
<dbReference type="RefSeq" id="WP_386665786.1">
    <property type="nucleotide sequence ID" value="NZ_JBHLTG010000001.1"/>
</dbReference>
<keyword evidence="4" id="KW-1185">Reference proteome</keyword>
<reference evidence="3 4" key="1">
    <citation type="submission" date="2024-09" db="EMBL/GenBank/DDBJ databases">
        <authorList>
            <person name="Sun Q."/>
            <person name="Mori K."/>
        </authorList>
    </citation>
    <scope>NUCLEOTIDE SEQUENCE [LARGE SCALE GENOMIC DNA]</scope>
    <source>
        <strain evidence="3 4">KCTC 23076</strain>
    </source>
</reference>
<protein>
    <submittedName>
        <fullName evidence="3">DUF418 domain-containing protein</fullName>
    </submittedName>
</protein>
<keyword evidence="1" id="KW-0812">Transmembrane</keyword>
<feature type="transmembrane region" description="Helical" evidence="1">
    <location>
        <begin position="224"/>
        <end position="246"/>
    </location>
</feature>
<sequence length="420" mass="46475">MNAATRWGPVATSERIGAMDVLRGFALLGILLMNIEAMVGPLNAAMTGVDPSLRGVDRWVDTAIYVLVQGKFYTLFSLLFGMGFAVMMRRADAAGRPFVKVYLRRTLGLLAIGLVHMLAIWSGDILTVYAVLSLALLWGFRNKATAKLPRWALGMYLIPVVLMLLLGALVSLSQLDPKGATEAAKQQAAQLAETARMINAQRAAYGGGDYLAAVAQRWDDMVSVLTFVVIFGWQVLAMFVLGLWFVRSGAIERPGEFPRLYSRLRFIALPVGLALMLASVALEPTLDGRMDIRVGAAAALAWVASLLMCLGYFAWVMHGLKSPPWASRLAIFAPAGRMALTNYLMQSVIGTLVFYGYGLGWFEQLPRAWQVPFVLVLFGLQVLWSHWWLARFRYGPAEWLWRAFTYGGRPPLRLERAHAP</sequence>
<name>A0ABV6RNB0_9GAMM</name>
<evidence type="ECO:0000313" key="3">
    <source>
        <dbReference type="EMBL" id="MFC0677383.1"/>
    </source>
</evidence>
<evidence type="ECO:0000256" key="1">
    <source>
        <dbReference type="SAM" id="Phobius"/>
    </source>
</evidence>
<feature type="domain" description="DUF418" evidence="2">
    <location>
        <begin position="246"/>
        <end position="407"/>
    </location>
</feature>
<accession>A0ABV6RNB0</accession>
<evidence type="ECO:0000313" key="4">
    <source>
        <dbReference type="Proteomes" id="UP001589896"/>
    </source>
</evidence>
<feature type="transmembrane region" description="Helical" evidence="1">
    <location>
        <begin position="107"/>
        <end position="140"/>
    </location>
</feature>
<comment type="caution">
    <text evidence="3">The sequence shown here is derived from an EMBL/GenBank/DDBJ whole genome shotgun (WGS) entry which is preliminary data.</text>
</comment>
<dbReference type="Pfam" id="PF04235">
    <property type="entry name" value="DUF418"/>
    <property type="match status" value="1"/>
</dbReference>